<evidence type="ECO:0000256" key="3">
    <source>
        <dbReference type="ARBA" id="ARBA00010067"/>
    </source>
</evidence>
<evidence type="ECO:0000256" key="1">
    <source>
        <dbReference type="ARBA" id="ARBA00002281"/>
    </source>
</evidence>
<evidence type="ECO:0000256" key="7">
    <source>
        <dbReference type="ARBA" id="ARBA00023294"/>
    </source>
</evidence>
<feature type="compositionally biased region" description="Polar residues" evidence="8">
    <location>
        <begin position="60"/>
        <end position="70"/>
    </location>
</feature>
<comment type="similarity">
    <text evidence="3">Belongs to the BIG GRAIN 1 (BG1) plant protein family.</text>
</comment>
<feature type="compositionally biased region" description="Low complexity" evidence="8">
    <location>
        <begin position="46"/>
        <end position="59"/>
    </location>
</feature>
<evidence type="ECO:0000256" key="5">
    <source>
        <dbReference type="ARBA" id="ARBA00022475"/>
    </source>
</evidence>
<dbReference type="AlphaFoldDB" id="A0A8B8JQN9"/>
<comment type="function">
    <text evidence="1">Involved in auxin transport. Regulator of the auxin signaling pathway.</text>
</comment>
<evidence type="ECO:0000313" key="9">
    <source>
        <dbReference type="Proteomes" id="UP000694853"/>
    </source>
</evidence>
<dbReference type="PANTHER" id="PTHR33541">
    <property type="entry name" value="PROTEIN BIG GRAIN 1-LIKE A-RELATED"/>
    <property type="match status" value="1"/>
</dbReference>
<evidence type="ECO:0000256" key="4">
    <source>
        <dbReference type="ARBA" id="ARBA00022448"/>
    </source>
</evidence>
<feature type="region of interest" description="Disordered" evidence="8">
    <location>
        <begin position="204"/>
        <end position="251"/>
    </location>
</feature>
<proteinExistence type="inferred from homology"/>
<feature type="region of interest" description="Disordered" evidence="8">
    <location>
        <begin position="46"/>
        <end position="80"/>
    </location>
</feature>
<dbReference type="GO" id="GO:0009734">
    <property type="term" value="P:auxin-activated signaling pathway"/>
    <property type="evidence" value="ECO:0007669"/>
    <property type="project" value="UniProtKB-KW"/>
</dbReference>
<organism evidence="9 10">
    <name type="scientific">Abrus precatorius</name>
    <name type="common">Indian licorice</name>
    <name type="synonym">Glycine abrus</name>
    <dbReference type="NCBI Taxonomy" id="3816"/>
    <lineage>
        <taxon>Eukaryota</taxon>
        <taxon>Viridiplantae</taxon>
        <taxon>Streptophyta</taxon>
        <taxon>Embryophyta</taxon>
        <taxon>Tracheophyta</taxon>
        <taxon>Spermatophyta</taxon>
        <taxon>Magnoliopsida</taxon>
        <taxon>eudicotyledons</taxon>
        <taxon>Gunneridae</taxon>
        <taxon>Pentapetalae</taxon>
        <taxon>rosids</taxon>
        <taxon>fabids</taxon>
        <taxon>Fabales</taxon>
        <taxon>Fabaceae</taxon>
        <taxon>Papilionoideae</taxon>
        <taxon>50 kb inversion clade</taxon>
        <taxon>NPAAA clade</taxon>
        <taxon>indigoferoid/millettioid clade</taxon>
        <taxon>Abreae</taxon>
        <taxon>Abrus</taxon>
    </lineage>
</organism>
<feature type="compositionally biased region" description="Basic and acidic residues" evidence="8">
    <location>
        <begin position="206"/>
        <end position="215"/>
    </location>
</feature>
<keyword evidence="7" id="KW-0927">Auxin signaling pathway</keyword>
<dbReference type="PANTHER" id="PTHR33541:SF12">
    <property type="entry name" value="PROTEIN BIG GRAIN 1-LIKE A"/>
    <property type="match status" value="1"/>
</dbReference>
<protein>
    <submittedName>
        <fullName evidence="10">Protein BIG GRAIN 1-like B</fullName>
    </submittedName>
</protein>
<feature type="compositionally biased region" description="Low complexity" evidence="8">
    <location>
        <begin position="222"/>
        <end position="245"/>
    </location>
</feature>
<comment type="subcellular location">
    <subcellularLocation>
        <location evidence="2">Cell membrane</location>
    </subcellularLocation>
</comment>
<dbReference type="InterPro" id="IPR039621">
    <property type="entry name" value="BG1-like"/>
</dbReference>
<keyword evidence="6" id="KW-0472">Membrane</keyword>
<dbReference type="GeneID" id="113848344"/>
<reference evidence="10" key="2">
    <citation type="submission" date="2025-08" db="UniProtKB">
        <authorList>
            <consortium name="RefSeq"/>
        </authorList>
    </citation>
    <scope>IDENTIFICATION</scope>
    <source>
        <tissue evidence="10">Young leaves</tissue>
    </source>
</reference>
<feature type="compositionally biased region" description="Basic and acidic residues" evidence="8">
    <location>
        <begin position="71"/>
        <end position="80"/>
    </location>
</feature>
<name>A0A8B8JQN9_ABRPR</name>
<accession>A0A8B8JQN9</accession>
<dbReference type="KEGG" id="aprc:113848344"/>
<dbReference type="GO" id="GO:0005886">
    <property type="term" value="C:plasma membrane"/>
    <property type="evidence" value="ECO:0007669"/>
    <property type="project" value="UniProtKB-SubCell"/>
</dbReference>
<keyword evidence="9" id="KW-1185">Reference proteome</keyword>
<dbReference type="OrthoDB" id="680041at2759"/>
<evidence type="ECO:0000256" key="6">
    <source>
        <dbReference type="ARBA" id="ARBA00023136"/>
    </source>
</evidence>
<keyword evidence="5" id="KW-1003">Cell membrane</keyword>
<dbReference type="RefSeq" id="XP_027333609.1">
    <property type="nucleotide sequence ID" value="XM_027477808.1"/>
</dbReference>
<gene>
    <name evidence="10" type="primary">LOC113848344</name>
</gene>
<sequence length="390" mass="43861">MYNLEKTRTRDDNRFLTPSFSSSLLDQIYRSIDDAEKNTCQTNFYTHTTMPTNKHTTTNANLRPTQTHTNVKTDTKSKHRHFDHDQDVLFFSSTSISSDSSSTGFSSSDTESISRASRFAPKPVRTCSSFRSEKQGNRMFDGLCRSSNTQEENIAVRDGEALIKSKSRALKIYNNLKKVKQPISPGGRVSSFLNSLFANTKKNNRHACEEDERKVKPIRTVSSSSSSSSSSTCSSASSFSRSCLSKTPSSDRLCNGVKRTVRFYPVSVIVGEDSRPCGQKRLCEEKGTGLVKTWKFGKRKEEEEASREFLKDYSHKQKKSNDLVLRRNVNVNCREEVEHDDDDASSCASSDLFELDHLAVFGSSRYSEELPVYETTRVSTNRAIANGLVL</sequence>
<evidence type="ECO:0000313" key="10">
    <source>
        <dbReference type="RefSeq" id="XP_027333609.1"/>
    </source>
</evidence>
<evidence type="ECO:0000256" key="8">
    <source>
        <dbReference type="SAM" id="MobiDB-lite"/>
    </source>
</evidence>
<evidence type="ECO:0000256" key="2">
    <source>
        <dbReference type="ARBA" id="ARBA00004236"/>
    </source>
</evidence>
<keyword evidence="4" id="KW-0813">Transport</keyword>
<dbReference type="Proteomes" id="UP000694853">
    <property type="component" value="Unplaced"/>
</dbReference>
<reference evidence="9" key="1">
    <citation type="journal article" date="2019" name="Toxins">
        <title>Detection of Abrin-Like and Prepropulchellin-Like Toxin Genes and Transcripts Using Whole Genome Sequencing and Full-Length Transcript Sequencing of Abrus precatorius.</title>
        <authorList>
            <person name="Hovde B.T."/>
            <person name="Daligault H.E."/>
            <person name="Hanschen E.R."/>
            <person name="Kunde Y.A."/>
            <person name="Johnson M.B."/>
            <person name="Starkenburg S.R."/>
            <person name="Johnson S.L."/>
        </authorList>
    </citation>
    <scope>NUCLEOTIDE SEQUENCE [LARGE SCALE GENOMIC DNA]</scope>
</reference>